<comment type="catalytic activity">
    <reaction evidence="1">
        <text>Cleaves type-1 transmembrane domains using a catalytic dyad composed of serine and histidine that are contributed by different transmembrane domains.</text>
        <dbReference type="EC" id="3.4.21.105"/>
    </reaction>
</comment>
<evidence type="ECO:0000256" key="11">
    <source>
        <dbReference type="ARBA" id="ARBA00022824"/>
    </source>
</evidence>
<dbReference type="InterPro" id="IPR022764">
    <property type="entry name" value="Peptidase_S54_rhomboid_dom"/>
</dbReference>
<evidence type="ECO:0000256" key="16">
    <source>
        <dbReference type="ARBA" id="ARBA00023136"/>
    </source>
</evidence>
<dbReference type="GO" id="GO:0005789">
    <property type="term" value="C:endoplasmic reticulum membrane"/>
    <property type="evidence" value="ECO:0007669"/>
    <property type="project" value="UniProtKB-SubCell"/>
</dbReference>
<evidence type="ECO:0000256" key="13">
    <source>
        <dbReference type="ARBA" id="ARBA00022871"/>
    </source>
</evidence>
<keyword evidence="14 20" id="KW-1133">Transmembrane helix</keyword>
<dbReference type="Pfam" id="PF01694">
    <property type="entry name" value="Rhomboid"/>
    <property type="match status" value="1"/>
</dbReference>
<reference evidence="23 24" key="1">
    <citation type="submission" date="2025-04" db="UniProtKB">
        <authorList>
            <consortium name="RefSeq"/>
        </authorList>
    </citation>
    <scope>IDENTIFICATION</scope>
    <source>
        <tissue evidence="23 24">Blood</tissue>
    </source>
</reference>
<evidence type="ECO:0000313" key="25">
    <source>
        <dbReference type="RefSeq" id="XP_022423543.1"/>
    </source>
</evidence>
<evidence type="ECO:0000256" key="5">
    <source>
        <dbReference type="ARBA" id="ARBA00013039"/>
    </source>
</evidence>
<keyword evidence="8" id="KW-0053">Apoptosis</keyword>
<dbReference type="RefSeq" id="XP_022423541.1">
    <property type="nucleotide sequence ID" value="XM_022567833.2"/>
</dbReference>
<evidence type="ECO:0000313" key="32">
    <source>
        <dbReference type="RefSeq" id="XP_022423550.1"/>
    </source>
</evidence>
<dbReference type="GO" id="GO:0004252">
    <property type="term" value="F:serine-type endopeptidase activity"/>
    <property type="evidence" value="ECO:0007669"/>
    <property type="project" value="InterPro"/>
</dbReference>
<dbReference type="RefSeq" id="XP_022423544.1">
    <property type="nucleotide sequence ID" value="XM_022567836.2"/>
</dbReference>
<dbReference type="RefSeq" id="XP_022423550.1">
    <property type="nucleotide sequence ID" value="XM_022567842.2"/>
</dbReference>
<evidence type="ECO:0000256" key="18">
    <source>
        <dbReference type="ARBA" id="ARBA00076116"/>
    </source>
</evidence>
<evidence type="ECO:0000313" key="23">
    <source>
        <dbReference type="RefSeq" id="XP_022423541.1"/>
    </source>
</evidence>
<keyword evidence="15" id="KW-0496">Mitochondrion</keyword>
<dbReference type="RefSeq" id="XP_022423546.1">
    <property type="nucleotide sequence ID" value="XM_022567838.2"/>
</dbReference>
<dbReference type="Proteomes" id="UP000248483">
    <property type="component" value="Unplaced"/>
</dbReference>
<evidence type="ECO:0000313" key="29">
    <source>
        <dbReference type="RefSeq" id="XP_022423547.1"/>
    </source>
</evidence>
<dbReference type="GO" id="GO:0051247">
    <property type="term" value="P:positive regulation of protein metabolic process"/>
    <property type="evidence" value="ECO:0007669"/>
    <property type="project" value="UniProtKB-ARBA"/>
</dbReference>
<dbReference type="PANTHER" id="PTHR43066:SF14">
    <property type="entry name" value="RHOMBOID-RELATED PROTEIN 4"/>
    <property type="match status" value="1"/>
</dbReference>
<keyword evidence="6" id="KW-0645">Protease</keyword>
<keyword evidence="7 20" id="KW-0812">Transmembrane</keyword>
<keyword evidence="22" id="KW-1185">Reference proteome</keyword>
<feature type="transmembrane region" description="Helical" evidence="20">
    <location>
        <begin position="103"/>
        <end position="127"/>
    </location>
</feature>
<dbReference type="GO" id="GO:0006915">
    <property type="term" value="P:apoptotic process"/>
    <property type="evidence" value="ECO:0007669"/>
    <property type="project" value="UniProtKB-KW"/>
</dbReference>
<dbReference type="InterPro" id="IPR003903">
    <property type="entry name" value="UIM_dom"/>
</dbReference>
<evidence type="ECO:0000256" key="2">
    <source>
        <dbReference type="ARBA" id="ARBA00004225"/>
    </source>
</evidence>
<comment type="subcellular location">
    <subcellularLocation>
        <location evidence="3">Endoplasmic reticulum membrane</location>
        <topology evidence="3">Multi-pass membrane protein</topology>
    </subcellularLocation>
    <subcellularLocation>
        <location evidence="2">Mitochondrion membrane</location>
        <topology evidence="2">Multi-pass membrane protein</topology>
    </subcellularLocation>
</comment>
<organism evidence="22 27">
    <name type="scientific">Delphinapterus leucas</name>
    <name type="common">Beluga whale</name>
    <dbReference type="NCBI Taxonomy" id="9749"/>
    <lineage>
        <taxon>Eukaryota</taxon>
        <taxon>Metazoa</taxon>
        <taxon>Chordata</taxon>
        <taxon>Craniata</taxon>
        <taxon>Vertebrata</taxon>
        <taxon>Euteleostomi</taxon>
        <taxon>Mammalia</taxon>
        <taxon>Eutheria</taxon>
        <taxon>Laurasiatheria</taxon>
        <taxon>Artiodactyla</taxon>
        <taxon>Whippomorpha</taxon>
        <taxon>Cetacea</taxon>
        <taxon>Odontoceti</taxon>
        <taxon>Monodontidae</taxon>
        <taxon>Delphinapterus</taxon>
    </lineage>
</organism>
<name>A0A2Y9MNI3_DELLE</name>
<feature type="domain" description="Peptidase S54 rhomboid" evidence="21">
    <location>
        <begin position="63"/>
        <end position="207"/>
    </location>
</feature>
<keyword evidence="16 20" id="KW-0472">Membrane</keyword>
<dbReference type="GO" id="GO:0034620">
    <property type="term" value="P:cellular response to unfolded protein"/>
    <property type="evidence" value="ECO:0007669"/>
    <property type="project" value="UniProtKB-ARBA"/>
</dbReference>
<dbReference type="RefSeq" id="XP_022423549.1">
    <property type="nucleotide sequence ID" value="XM_022567841.2"/>
</dbReference>
<evidence type="ECO:0000256" key="3">
    <source>
        <dbReference type="ARBA" id="ARBA00004477"/>
    </source>
</evidence>
<dbReference type="CTD" id="84236"/>
<evidence type="ECO:0000313" key="28">
    <source>
        <dbReference type="RefSeq" id="XP_022423546.1"/>
    </source>
</evidence>
<dbReference type="SUPFAM" id="SSF144091">
    <property type="entry name" value="Rhomboid-like"/>
    <property type="match status" value="1"/>
</dbReference>
<evidence type="ECO:0000256" key="20">
    <source>
        <dbReference type="SAM" id="Phobius"/>
    </source>
</evidence>
<evidence type="ECO:0000313" key="26">
    <source>
        <dbReference type="RefSeq" id="XP_022423544.1"/>
    </source>
</evidence>
<evidence type="ECO:0000256" key="12">
    <source>
        <dbReference type="ARBA" id="ARBA00022825"/>
    </source>
</evidence>
<keyword evidence="11" id="KW-0256">Endoplasmic reticulum</keyword>
<evidence type="ECO:0000313" key="24">
    <source>
        <dbReference type="RefSeq" id="XP_022423542.1"/>
    </source>
</evidence>
<keyword evidence="10" id="KW-0378">Hydrolase</keyword>
<dbReference type="GO" id="GO:0033619">
    <property type="term" value="P:membrane protein proteolysis"/>
    <property type="evidence" value="ECO:0007669"/>
    <property type="project" value="UniProtKB-ARBA"/>
</dbReference>
<dbReference type="GeneID" id="111171886"/>
<accession>A0A2Y9MNI3</accession>
<dbReference type="RefSeq" id="XP_022423545.1">
    <property type="nucleotide sequence ID" value="XM_022567837.2"/>
</dbReference>
<dbReference type="GO" id="GO:0030154">
    <property type="term" value="P:cell differentiation"/>
    <property type="evidence" value="ECO:0007669"/>
    <property type="project" value="UniProtKB-KW"/>
</dbReference>
<evidence type="ECO:0000256" key="14">
    <source>
        <dbReference type="ARBA" id="ARBA00022989"/>
    </source>
</evidence>
<dbReference type="STRING" id="9749.A0A2Y9MNI3"/>
<evidence type="ECO:0000256" key="15">
    <source>
        <dbReference type="ARBA" id="ARBA00023128"/>
    </source>
</evidence>
<dbReference type="PROSITE" id="PS50330">
    <property type="entry name" value="UIM"/>
    <property type="match status" value="1"/>
</dbReference>
<evidence type="ECO:0000256" key="19">
    <source>
        <dbReference type="ARBA" id="ARBA00083322"/>
    </source>
</evidence>
<keyword evidence="12" id="KW-0720">Serine protease</keyword>
<dbReference type="RefSeq" id="XP_022423547.1">
    <property type="nucleotide sequence ID" value="XM_022567839.2"/>
</dbReference>
<dbReference type="AlphaFoldDB" id="A0A2Y9MNI3"/>
<evidence type="ECO:0000313" key="34">
    <source>
        <dbReference type="RefSeq" id="XP_030616326.1"/>
    </source>
</evidence>
<feature type="transmembrane region" description="Helical" evidence="20">
    <location>
        <begin position="177"/>
        <end position="205"/>
    </location>
</feature>
<evidence type="ECO:0000259" key="21">
    <source>
        <dbReference type="Pfam" id="PF01694"/>
    </source>
</evidence>
<dbReference type="RefSeq" id="XP_030616325.1">
    <property type="nucleotide sequence ID" value="XM_030760465.1"/>
</dbReference>
<keyword evidence="9" id="KW-0221">Differentiation</keyword>
<evidence type="ECO:0000256" key="6">
    <source>
        <dbReference type="ARBA" id="ARBA00022670"/>
    </source>
</evidence>
<dbReference type="InterPro" id="IPR035952">
    <property type="entry name" value="Rhomboid-like_sf"/>
</dbReference>
<keyword evidence="13" id="KW-0744">Spermatogenesis</keyword>
<evidence type="ECO:0000256" key="4">
    <source>
        <dbReference type="ARBA" id="ARBA00009045"/>
    </source>
</evidence>
<evidence type="ECO:0000256" key="8">
    <source>
        <dbReference type="ARBA" id="ARBA00022703"/>
    </source>
</evidence>
<evidence type="ECO:0000313" key="31">
    <source>
        <dbReference type="RefSeq" id="XP_022423549.1"/>
    </source>
</evidence>
<evidence type="ECO:0000313" key="30">
    <source>
        <dbReference type="RefSeq" id="XP_022423548.1"/>
    </source>
</evidence>
<evidence type="ECO:0000256" key="17">
    <source>
        <dbReference type="ARBA" id="ARBA00069180"/>
    </source>
</evidence>
<dbReference type="GO" id="GO:0043066">
    <property type="term" value="P:negative regulation of apoptotic process"/>
    <property type="evidence" value="ECO:0007669"/>
    <property type="project" value="TreeGrafter"/>
</dbReference>
<evidence type="ECO:0000256" key="10">
    <source>
        <dbReference type="ARBA" id="ARBA00022801"/>
    </source>
</evidence>
<sequence length="326" mass="37194">MQRRSRGINTGLLLLLSQIFHVGINNIPPVTLATLALNIWFFLNPLKPLLGSCLSVEKCYQQKDWQRLLLSPIHHVDDWHLYFNMASMLWKGIHLERRLGSRWFAYVITTFSLLTGVVYLLLEFALAEFMDEPDFRRNCAVGFSGVLFALKVLNNHYCPGGFVNVLGFPVPSKFACWAELLAIHFISTGTSFAGHLAGILVGLMYTCGPLKRIMETCSGTEQNTPGLTGVFPSNIDYPGQQYYFNSLGYSGYQDYYPRGRPGYPEEVPRNFDAYTAGLSEEEQLERALRASLRDQGDRRNSPPAYRFQLTPEEEMRRKRLHRFDGQ</sequence>
<protein>
    <recommendedName>
        <fullName evidence="17">Rhomboid-related protein 4</fullName>
        <ecNumber evidence="5">3.4.21.105</ecNumber>
    </recommendedName>
    <alternativeName>
        <fullName evidence="18">Rhomboid domain-containing protein 1</fullName>
    </alternativeName>
    <alternativeName>
        <fullName evidence="19">Rhomboid-like protein 4</fullName>
    </alternativeName>
</protein>
<dbReference type="RefSeq" id="XP_022423542.1">
    <property type="nucleotide sequence ID" value="XM_022567834.2"/>
</dbReference>
<proteinExistence type="inferred from homology"/>
<evidence type="ECO:0000256" key="1">
    <source>
        <dbReference type="ARBA" id="ARBA00000156"/>
    </source>
</evidence>
<dbReference type="RefSeq" id="XP_022423543.1">
    <property type="nucleotide sequence ID" value="XM_022567835.2"/>
</dbReference>
<comment type="similarity">
    <text evidence="4">Belongs to the peptidase S54 family.</text>
</comment>
<evidence type="ECO:0000256" key="9">
    <source>
        <dbReference type="ARBA" id="ARBA00022782"/>
    </source>
</evidence>
<dbReference type="GO" id="GO:0031966">
    <property type="term" value="C:mitochondrial membrane"/>
    <property type="evidence" value="ECO:0007669"/>
    <property type="project" value="UniProtKB-SubCell"/>
</dbReference>
<dbReference type="FunFam" id="1.20.1540.10:FF:000009">
    <property type="entry name" value="Rhomboid domain containing 1"/>
    <property type="match status" value="1"/>
</dbReference>
<gene>
    <name evidence="23 24 25 26 27 28 29 30 31 32 33 34" type="primary">RHBDD1</name>
</gene>
<dbReference type="RefSeq" id="XP_022423548.1">
    <property type="nucleotide sequence ID" value="XM_022567840.2"/>
</dbReference>
<evidence type="ECO:0000313" key="27">
    <source>
        <dbReference type="RefSeq" id="XP_022423545.1"/>
    </source>
</evidence>
<evidence type="ECO:0000313" key="33">
    <source>
        <dbReference type="RefSeq" id="XP_030616325.1"/>
    </source>
</evidence>
<dbReference type="Gene3D" id="1.20.1540.10">
    <property type="entry name" value="Rhomboid-like"/>
    <property type="match status" value="1"/>
</dbReference>
<evidence type="ECO:0000313" key="22">
    <source>
        <dbReference type="Proteomes" id="UP000248483"/>
    </source>
</evidence>
<dbReference type="KEGG" id="dle:111171886"/>
<evidence type="ECO:0000256" key="7">
    <source>
        <dbReference type="ARBA" id="ARBA00022692"/>
    </source>
</evidence>
<dbReference type="EC" id="3.4.21.105" evidence="5"/>
<dbReference type="PANTHER" id="PTHR43066">
    <property type="entry name" value="RHOMBOID-RELATED PROTEIN"/>
    <property type="match status" value="1"/>
</dbReference>
<dbReference type="GO" id="GO:0007283">
    <property type="term" value="P:spermatogenesis"/>
    <property type="evidence" value="ECO:0007669"/>
    <property type="project" value="UniProtKB-KW"/>
</dbReference>
<dbReference type="RefSeq" id="XP_030616326.1">
    <property type="nucleotide sequence ID" value="XM_030760466.1"/>
</dbReference>